<name>A0A426TTM5_9CHLR</name>
<dbReference type="InterPro" id="IPR000014">
    <property type="entry name" value="PAS"/>
</dbReference>
<dbReference type="SUPFAM" id="SSF55785">
    <property type="entry name" value="PYP-like sensor domain (PAS domain)"/>
    <property type="match status" value="1"/>
</dbReference>
<dbReference type="NCBIfam" id="TIGR00277">
    <property type="entry name" value="HDIG"/>
    <property type="match status" value="1"/>
</dbReference>
<dbReference type="SMART" id="SM00065">
    <property type="entry name" value="GAF"/>
    <property type="match status" value="2"/>
</dbReference>
<dbReference type="EMBL" id="RSAS01000751">
    <property type="protein sequence ID" value="RRR68025.1"/>
    <property type="molecule type" value="Genomic_DNA"/>
</dbReference>
<dbReference type="SMART" id="SM00471">
    <property type="entry name" value="HDc"/>
    <property type="match status" value="1"/>
</dbReference>
<sequence>MISLNSPLRITLLYVVCATAWIWFTDVLLFNMTKDSFLLNGFQHLKGMGFVIFTAMILQGLLVKYQHARDTERHTQQELGDAYRTLFQESYSVMLLVDPDDGTIVDANIAAVRFYGYDLDSLRKMKITAINMLTDEDAHHKAHVTHHQQRNCIRFRHQLATGAVRDVEVYSGPIQMHGRVLFHSIVHDVSERIRREHERNGLLRLASALRQAETKEEILPVLLDQTLAILGSHSAILWRGKPADERAFADLGRGVWAGFQGQSISLDATITGQVLRSGVPRNVANMASEPRFYHGHLFGPDAAAMCALLINQDEPIGVMWVARDTPFSDDDVAALMAIADMGANALHRAALHAQTIRRLERIEGLAQIDRAIMLSHGHTPALETLLEVVTTQLHADASVVLLCAPGQPHLQCAAARGLVSATCERIAALVPVELAEHVCASPTPSDLHLDYAPLLSTVLAEDGLSYGYAAPLVVDDRSIGVLNVFLKSPEVINDEWCAFLKTLAGQAALAIDRARLYTNLEQTALDLERAYDETLAGWAKALELRDAETEGHSQRVVSLAVRLAQELGLSEAELSNVRRGALLHDVGKMGVPDAILNKPGRLTANEFEVIKHHPVYAYNWLRQISYLQPVLDIPYSHHERWDGQGYPQQLKGEAIPLAARLFTIVDVWDALTSDRPYRAAWSPERTRAYIAEQAGTQFDPALVPVFLRLVGG</sequence>
<comment type="caution">
    <text evidence="3">The sequence shown here is derived from an EMBL/GenBank/DDBJ whole genome shotgun (WGS) entry which is preliminary data.</text>
</comment>
<evidence type="ECO:0000313" key="4">
    <source>
        <dbReference type="Proteomes" id="UP000280307"/>
    </source>
</evidence>
<dbReference type="Gene3D" id="3.30.450.20">
    <property type="entry name" value="PAS domain"/>
    <property type="match status" value="1"/>
</dbReference>
<keyword evidence="1" id="KW-0472">Membrane</keyword>
<evidence type="ECO:0000313" key="3">
    <source>
        <dbReference type="EMBL" id="RRR68025.1"/>
    </source>
</evidence>
<feature type="domain" description="HD-GYP" evidence="2">
    <location>
        <begin position="527"/>
        <end position="712"/>
    </location>
</feature>
<dbReference type="AlphaFoldDB" id="A0A426TTM5"/>
<proteinExistence type="predicted"/>
<dbReference type="SMART" id="SM00091">
    <property type="entry name" value="PAS"/>
    <property type="match status" value="1"/>
</dbReference>
<dbReference type="InterPro" id="IPR006675">
    <property type="entry name" value="HDIG_dom"/>
</dbReference>
<dbReference type="CDD" id="cd00077">
    <property type="entry name" value="HDc"/>
    <property type="match status" value="1"/>
</dbReference>
<dbReference type="Pfam" id="PF13487">
    <property type="entry name" value="HD_5"/>
    <property type="match status" value="1"/>
</dbReference>
<dbReference type="InterPro" id="IPR052020">
    <property type="entry name" value="Cyclic_di-GMP/3'3'-cGAMP_PDE"/>
</dbReference>
<feature type="transmembrane region" description="Helical" evidence="1">
    <location>
        <begin position="12"/>
        <end position="32"/>
    </location>
</feature>
<dbReference type="InterPro" id="IPR003018">
    <property type="entry name" value="GAF"/>
</dbReference>
<dbReference type="Proteomes" id="UP000280307">
    <property type="component" value="Unassembled WGS sequence"/>
</dbReference>
<protein>
    <submittedName>
        <fullName evidence="3">GAF domain-containing protein</fullName>
    </submittedName>
</protein>
<dbReference type="PROSITE" id="PS51832">
    <property type="entry name" value="HD_GYP"/>
    <property type="match status" value="1"/>
</dbReference>
<dbReference type="InterPro" id="IPR035965">
    <property type="entry name" value="PAS-like_dom_sf"/>
</dbReference>
<dbReference type="InterPro" id="IPR037522">
    <property type="entry name" value="HD_GYP_dom"/>
</dbReference>
<dbReference type="PANTHER" id="PTHR45228:SF1">
    <property type="entry name" value="CYCLIC DI-GMP PHOSPHODIESTERASE TM_0186"/>
    <property type="match status" value="1"/>
</dbReference>
<dbReference type="Gene3D" id="1.10.3210.10">
    <property type="entry name" value="Hypothetical protein af1432"/>
    <property type="match status" value="1"/>
</dbReference>
<evidence type="ECO:0000256" key="1">
    <source>
        <dbReference type="SAM" id="Phobius"/>
    </source>
</evidence>
<keyword evidence="1" id="KW-1133">Transmembrane helix</keyword>
<dbReference type="PANTHER" id="PTHR45228">
    <property type="entry name" value="CYCLIC DI-GMP PHOSPHODIESTERASE TM_0186-RELATED"/>
    <property type="match status" value="1"/>
</dbReference>
<feature type="transmembrane region" description="Helical" evidence="1">
    <location>
        <begin position="44"/>
        <end position="63"/>
    </location>
</feature>
<dbReference type="NCBIfam" id="TIGR00229">
    <property type="entry name" value="sensory_box"/>
    <property type="match status" value="1"/>
</dbReference>
<dbReference type="InterPro" id="IPR029016">
    <property type="entry name" value="GAF-like_dom_sf"/>
</dbReference>
<dbReference type="CDD" id="cd00130">
    <property type="entry name" value="PAS"/>
    <property type="match status" value="1"/>
</dbReference>
<organism evidence="3 4">
    <name type="scientific">Candidatus Viridilinea halotolerans</name>
    <dbReference type="NCBI Taxonomy" id="2491704"/>
    <lineage>
        <taxon>Bacteria</taxon>
        <taxon>Bacillati</taxon>
        <taxon>Chloroflexota</taxon>
        <taxon>Chloroflexia</taxon>
        <taxon>Chloroflexales</taxon>
        <taxon>Chloroflexineae</taxon>
        <taxon>Oscillochloridaceae</taxon>
        <taxon>Candidatus Viridilinea</taxon>
    </lineage>
</organism>
<gene>
    <name evidence="3" type="ORF">EI684_18125</name>
</gene>
<dbReference type="SUPFAM" id="SSF55781">
    <property type="entry name" value="GAF domain-like"/>
    <property type="match status" value="2"/>
</dbReference>
<dbReference type="Gene3D" id="3.30.450.40">
    <property type="match status" value="2"/>
</dbReference>
<keyword evidence="1" id="KW-0812">Transmembrane</keyword>
<evidence type="ECO:0000259" key="2">
    <source>
        <dbReference type="PROSITE" id="PS51832"/>
    </source>
</evidence>
<dbReference type="SUPFAM" id="SSF109604">
    <property type="entry name" value="HD-domain/PDEase-like"/>
    <property type="match status" value="1"/>
</dbReference>
<dbReference type="Pfam" id="PF01590">
    <property type="entry name" value="GAF"/>
    <property type="match status" value="2"/>
</dbReference>
<accession>A0A426TTM5</accession>
<reference evidence="3 4" key="1">
    <citation type="submission" date="2018-12" db="EMBL/GenBank/DDBJ databases">
        <title>Genome Sequence of Candidatus Viridilinea halotolerans isolated from saline sulfide-rich spring.</title>
        <authorList>
            <person name="Grouzdev D.S."/>
            <person name="Burganskaya E.I."/>
            <person name="Krutkina M.S."/>
            <person name="Sukhacheva M.V."/>
            <person name="Gorlenko V.M."/>
        </authorList>
    </citation>
    <scope>NUCLEOTIDE SEQUENCE [LARGE SCALE GENOMIC DNA]</scope>
    <source>
        <strain evidence="3">Chok-6</strain>
    </source>
</reference>
<dbReference type="InterPro" id="IPR003607">
    <property type="entry name" value="HD/PDEase_dom"/>
</dbReference>